<dbReference type="EMBL" id="JAERRH010000015">
    <property type="protein sequence ID" value="MBL1108760.1"/>
    <property type="molecule type" value="Genomic_DNA"/>
</dbReference>
<dbReference type="Proteomes" id="UP000621386">
    <property type="component" value="Unassembled WGS sequence"/>
</dbReference>
<accession>A0ABS1P9M1</accession>
<dbReference type="InterPro" id="IPR053137">
    <property type="entry name" value="NLR-like"/>
</dbReference>
<reference evidence="2 3" key="1">
    <citation type="submission" date="2021-01" db="EMBL/GenBank/DDBJ databases">
        <title>WGS of actinomycetes isolated from Thailand.</title>
        <authorList>
            <person name="Thawai C."/>
        </authorList>
    </citation>
    <scope>NUCLEOTIDE SEQUENCE [LARGE SCALE GENOMIC DNA]</scope>
    <source>
        <strain evidence="2 3">CH5-8</strain>
    </source>
</reference>
<protein>
    <submittedName>
        <fullName evidence="2">Tetratricopeptide repeat protein</fullName>
    </submittedName>
</protein>
<gene>
    <name evidence="2" type="ORF">JK361_29955</name>
</gene>
<dbReference type="PANTHER" id="PTHR46082">
    <property type="entry name" value="ATP/GTP-BINDING PROTEIN-RELATED"/>
    <property type="match status" value="1"/>
</dbReference>
<dbReference type="RefSeq" id="WP_201824040.1">
    <property type="nucleotide sequence ID" value="NZ_JAERRH010000015.1"/>
</dbReference>
<dbReference type="InterPro" id="IPR027417">
    <property type="entry name" value="P-loop_NTPase"/>
</dbReference>
<evidence type="ECO:0000256" key="1">
    <source>
        <dbReference type="SAM" id="MobiDB-lite"/>
    </source>
</evidence>
<dbReference type="PANTHER" id="PTHR46082:SF6">
    <property type="entry name" value="AAA+ ATPASE DOMAIN-CONTAINING PROTEIN-RELATED"/>
    <property type="match status" value="1"/>
</dbReference>
<name>A0ABS1P9M1_9ACTN</name>
<dbReference type="SUPFAM" id="SSF52540">
    <property type="entry name" value="P-loop containing nucleoside triphosphate hydrolases"/>
    <property type="match status" value="1"/>
</dbReference>
<evidence type="ECO:0000313" key="2">
    <source>
        <dbReference type="EMBL" id="MBL1108760.1"/>
    </source>
</evidence>
<feature type="region of interest" description="Disordered" evidence="1">
    <location>
        <begin position="351"/>
        <end position="370"/>
    </location>
</feature>
<dbReference type="SUPFAM" id="SSF48452">
    <property type="entry name" value="TPR-like"/>
    <property type="match status" value="2"/>
</dbReference>
<sequence length="733" mass="78099">MEDDAGVGAVRGDLADFRDGTFHAPVVGVQHVINAVPRTPVSWPHQVGTIPPQAACFQDRAEVARLTSALAGGGAAVVTQAAPAGVVVGLGGVGKTQLAAHYARTAWQVGDLDVLVWTTATSADEIRSGYARAAAELLGTDPGDTTRAADLFLAWLQPKAGQGTCRWLVVLDDLNVPHDLNGLWPPPSPTGRTLITTRRQDAALTTGRHLIPVGVFTPAESLAYLTSALPAHMEQPDRLAALADDLGHLPLALSQAAAYLTDTGVTPADYRQMLADRTTALRAPDALPDGQQLAVATTWSVSIERADELAPAGLARPLLQLAAFMDANGIPATVLTSPPARVYLARHRTRPDVPAPEPARPPSVVTQDQEEVPERDVLTALSALRRLSLIQHTPTTPQAAVRVHQLVQRATRDALTPDQHDQTARIAADALLASWPEIERDTGLGQALRANSDALAAHAADALYRLDAHQVLFRTGTSLGEAGHVTGAIAYWQNLLAAAKRHWGPDHPDTLRTRGRVLRWQAAAGDRSGAAGAYAVLLRDMTCALGADHPDTLRTHGALVWWQGWAGDMSGAARASAALLQDMIRVLGADHPDTLRTHATLAWWRGQTGDPAGAAATYTEVLGGRLRILGPDHPDTLRTRSYLAWWQGWAGDPEGSAAASAALLRDMTRVLGPDHPDSLRTRNNLHFMEGKAGNTDDAVRGFERLLPDLARVLGTDHPDTVAARGDLACFQMR</sequence>
<evidence type="ECO:0000313" key="3">
    <source>
        <dbReference type="Proteomes" id="UP000621386"/>
    </source>
</evidence>
<proteinExistence type="predicted"/>
<comment type="caution">
    <text evidence="2">The sequence shown here is derived from an EMBL/GenBank/DDBJ whole genome shotgun (WGS) entry which is preliminary data.</text>
</comment>
<dbReference type="Gene3D" id="3.40.50.300">
    <property type="entry name" value="P-loop containing nucleotide triphosphate hydrolases"/>
    <property type="match status" value="1"/>
</dbReference>
<dbReference type="Gene3D" id="1.25.40.10">
    <property type="entry name" value="Tetratricopeptide repeat domain"/>
    <property type="match status" value="2"/>
</dbReference>
<keyword evidence="3" id="KW-1185">Reference proteome</keyword>
<organism evidence="2 3">
    <name type="scientific">Streptomyces musisoli</name>
    <dbReference type="NCBI Taxonomy" id="2802280"/>
    <lineage>
        <taxon>Bacteria</taxon>
        <taxon>Bacillati</taxon>
        <taxon>Actinomycetota</taxon>
        <taxon>Actinomycetes</taxon>
        <taxon>Kitasatosporales</taxon>
        <taxon>Streptomycetaceae</taxon>
        <taxon>Streptomyces</taxon>
    </lineage>
</organism>
<dbReference type="InterPro" id="IPR011990">
    <property type="entry name" value="TPR-like_helical_dom_sf"/>
</dbReference>